<dbReference type="EMBL" id="BATL01000060">
    <property type="protein sequence ID" value="GAD77059.1"/>
    <property type="molecule type" value="Genomic_DNA"/>
</dbReference>
<dbReference type="GO" id="GO:0009254">
    <property type="term" value="P:peptidoglycan turnover"/>
    <property type="evidence" value="ECO:0007669"/>
    <property type="project" value="TreeGrafter"/>
</dbReference>
<dbReference type="SUPFAM" id="SSF51445">
    <property type="entry name" value="(Trans)glycosidases"/>
    <property type="match status" value="1"/>
</dbReference>
<evidence type="ECO:0000256" key="4">
    <source>
        <dbReference type="ARBA" id="ARBA00022801"/>
    </source>
</evidence>
<dbReference type="SUPFAM" id="SSF52279">
    <property type="entry name" value="Beta-D-glucan exohydrolase, C-terminal domain"/>
    <property type="match status" value="1"/>
</dbReference>
<dbReference type="InterPro" id="IPR001764">
    <property type="entry name" value="Glyco_hydro_3_N"/>
</dbReference>
<dbReference type="InterPro" id="IPR017853">
    <property type="entry name" value="GH"/>
</dbReference>
<accession>U3C6N5</accession>
<evidence type="ECO:0000259" key="6">
    <source>
        <dbReference type="Pfam" id="PF00933"/>
    </source>
</evidence>
<evidence type="ECO:0000313" key="7">
    <source>
        <dbReference type="EMBL" id="GAD77059.1"/>
    </source>
</evidence>
<evidence type="ECO:0000256" key="5">
    <source>
        <dbReference type="ARBA" id="ARBA00023295"/>
    </source>
</evidence>
<dbReference type="GO" id="GO:0005975">
    <property type="term" value="P:carbohydrate metabolic process"/>
    <property type="evidence" value="ECO:0007669"/>
    <property type="project" value="InterPro"/>
</dbReference>
<dbReference type="InterPro" id="IPR050226">
    <property type="entry name" value="NagZ_Beta-hexosaminidase"/>
</dbReference>
<keyword evidence="8" id="KW-1185">Reference proteome</keyword>
<dbReference type="Proteomes" id="UP000016567">
    <property type="component" value="Unassembled WGS sequence"/>
</dbReference>
<dbReference type="STRING" id="1219077.VAZ01S_060_00090"/>
<dbReference type="PANTHER" id="PTHR30480">
    <property type="entry name" value="BETA-HEXOSAMINIDASE-RELATED"/>
    <property type="match status" value="1"/>
</dbReference>
<comment type="catalytic activity">
    <reaction evidence="1">
        <text>Hydrolysis of terminal non-reducing N-acetyl-D-hexosamine residues in N-acetyl-beta-D-hexosaminides.</text>
        <dbReference type="EC" id="3.2.1.52"/>
    </reaction>
</comment>
<keyword evidence="4" id="KW-0378">Hydrolase</keyword>
<dbReference type="Pfam" id="PF00933">
    <property type="entry name" value="Glyco_hydro_3"/>
    <property type="match status" value="1"/>
</dbReference>
<protein>
    <recommendedName>
        <fullName evidence="3">beta-N-acetylhexosaminidase</fullName>
        <ecNumber evidence="3">3.2.1.52</ecNumber>
    </recommendedName>
</protein>
<evidence type="ECO:0000256" key="1">
    <source>
        <dbReference type="ARBA" id="ARBA00001231"/>
    </source>
</evidence>
<dbReference type="AlphaFoldDB" id="U3C6N5"/>
<name>U3C6N5_9VIBR</name>
<comment type="similarity">
    <text evidence="2">Belongs to the glycosyl hydrolase 3 family.</text>
</comment>
<proteinExistence type="inferred from homology"/>
<feature type="domain" description="Glycoside hydrolase family 3 N-terminal" evidence="6">
    <location>
        <begin position="45"/>
        <end position="406"/>
    </location>
</feature>
<gene>
    <name evidence="7" type="ORF">VAZ01S_060_00090</name>
</gene>
<dbReference type="PROSITE" id="PS00775">
    <property type="entry name" value="GLYCOSYL_HYDROL_F3"/>
    <property type="match status" value="1"/>
</dbReference>
<dbReference type="PROSITE" id="PS51257">
    <property type="entry name" value="PROKAR_LIPOPROTEIN"/>
    <property type="match status" value="1"/>
</dbReference>
<organism evidence="7 8">
    <name type="scientific">Vibrio azureus NBRC 104587</name>
    <dbReference type="NCBI Taxonomy" id="1219077"/>
    <lineage>
        <taxon>Bacteria</taxon>
        <taxon>Pseudomonadati</taxon>
        <taxon>Pseudomonadota</taxon>
        <taxon>Gammaproteobacteria</taxon>
        <taxon>Vibrionales</taxon>
        <taxon>Vibrionaceae</taxon>
        <taxon>Vibrio</taxon>
    </lineage>
</organism>
<evidence type="ECO:0000256" key="3">
    <source>
        <dbReference type="ARBA" id="ARBA00012663"/>
    </source>
</evidence>
<evidence type="ECO:0000256" key="2">
    <source>
        <dbReference type="ARBA" id="ARBA00005336"/>
    </source>
</evidence>
<comment type="caution">
    <text evidence="7">The sequence shown here is derived from an EMBL/GenBank/DDBJ whole genome shotgun (WGS) entry which is preliminary data.</text>
</comment>
<dbReference type="InterPro" id="IPR019800">
    <property type="entry name" value="Glyco_hydro_3_AS"/>
</dbReference>
<dbReference type="InterPro" id="IPR036962">
    <property type="entry name" value="Glyco_hydro_3_N_sf"/>
</dbReference>
<dbReference type="InterPro" id="IPR036881">
    <property type="entry name" value="Glyco_hydro_3_C_sf"/>
</dbReference>
<dbReference type="Gene3D" id="3.40.50.1700">
    <property type="entry name" value="Glycoside hydrolase family 3 C-terminal domain"/>
    <property type="match status" value="1"/>
</dbReference>
<evidence type="ECO:0000313" key="8">
    <source>
        <dbReference type="Proteomes" id="UP000016567"/>
    </source>
</evidence>
<dbReference type="GO" id="GO:0004563">
    <property type="term" value="F:beta-N-acetylhexosaminidase activity"/>
    <property type="evidence" value="ECO:0007669"/>
    <property type="project" value="UniProtKB-EC"/>
</dbReference>
<dbReference type="Gene3D" id="3.20.20.300">
    <property type="entry name" value="Glycoside hydrolase, family 3, N-terminal domain"/>
    <property type="match status" value="1"/>
</dbReference>
<reference evidence="7 8" key="1">
    <citation type="submission" date="2013-09" db="EMBL/GenBank/DDBJ databases">
        <title>Whole genome shotgun sequence of Vibrio azureus NBRC 104587.</title>
        <authorList>
            <person name="Isaki S."/>
            <person name="Hosoyama A."/>
            <person name="Numata M."/>
            <person name="Hashimoto M."/>
            <person name="Hosoyama Y."/>
            <person name="Tsuchikane K."/>
            <person name="Noguchi M."/>
            <person name="Hirakata S."/>
            <person name="Ichikawa N."/>
            <person name="Ohji S."/>
            <person name="Yamazoe A."/>
            <person name="Fujita N."/>
        </authorList>
    </citation>
    <scope>NUCLEOTIDE SEQUENCE [LARGE SCALE GENOMIC DNA]</scope>
    <source>
        <strain evidence="7 8">NBRC 104587</strain>
    </source>
</reference>
<sequence>MGILINKNIIMKKIAITITTAALLAGCGPKSESNKDIRQLVDSMTVEDKVAQKIIMSFRNWCEAPDEEECKEGFTEMNSTIYKVINENNIGGVILFRENQPNLDSTLTLIHHMQDAVPDKNPFGLFMAIDQEGGPISLLPRGQATSMPSNMAVGAAYLATQDKTLAYKEGQVLGAEVAAVGFNFNMAPVVDVLTNPLNPIINVRAYSEKPETVSLLGSQAALGMASQGVIASMKHFPGHGDTETDSHYELPIVTKDEEEAYAIDLAPYKQAIEEKRAPDMIMTAHIQYPALDDSIVYTKDQQEMIKPATLSYKIQHQILRDELGYQGITISDALDMKGIANFFTESDAVIKVFQAGVDIALMPTQFSRTDQADKVKDLIQTVAQAVRENKIDEAQLDQSVMRILELKKKRRILNINDNSESSLQAKKAYMHKTLGNKEHRDIERDIAKKSITLLKNNQSLIPLTVKELGKIHIITPWGEQAAAMKQTFLQNGVNEDDITTVKMSQTDWETEKSNIEKADTLIVGSSAYGVSPVTANADPAQVTESGKIANNQFARFALEFADKNNKKTILVSMRSPHDVANYNDIANVILATYSPFGFDNNYFKGPSVKEVPNIIMGNDKALGKLPVTVRQLNEQGEFGEVLFEYGFSLEQ</sequence>
<dbReference type="eggNOG" id="COG1472">
    <property type="taxonomic scope" value="Bacteria"/>
</dbReference>
<dbReference type="PANTHER" id="PTHR30480:SF13">
    <property type="entry name" value="BETA-HEXOSAMINIDASE"/>
    <property type="match status" value="1"/>
</dbReference>
<dbReference type="EC" id="3.2.1.52" evidence="3"/>
<keyword evidence="5" id="KW-0326">Glycosidase</keyword>